<dbReference type="PROSITE" id="PS50943">
    <property type="entry name" value="HTH_CROC1"/>
    <property type="match status" value="1"/>
</dbReference>
<name>A0ABY3MBW2_9FLAO</name>
<keyword evidence="5" id="KW-1185">Reference proteome</keyword>
<dbReference type="Pfam" id="PF01381">
    <property type="entry name" value="HTH_3"/>
    <property type="match status" value="1"/>
</dbReference>
<accession>A0ABY3MBW2</accession>
<dbReference type="Gene3D" id="1.10.260.40">
    <property type="entry name" value="lambda repressor-like DNA-binding domains"/>
    <property type="match status" value="1"/>
</dbReference>
<dbReference type="InterPro" id="IPR001387">
    <property type="entry name" value="Cro/C1-type_HTH"/>
</dbReference>
<evidence type="ECO:0000313" key="5">
    <source>
        <dbReference type="Proteomes" id="UP000323621"/>
    </source>
</evidence>
<dbReference type="SUPFAM" id="SSF47413">
    <property type="entry name" value="lambda repressor-like DNA-binding domains"/>
    <property type="match status" value="1"/>
</dbReference>
<dbReference type="PANTHER" id="PTHR36924">
    <property type="entry name" value="ANTITOXIN HIGA-1"/>
    <property type="match status" value="1"/>
</dbReference>
<comment type="caution">
    <text evidence="4">The sequence shown here is derived from an EMBL/GenBank/DDBJ whole genome shotgun (WGS) entry which is preliminary data.</text>
</comment>
<dbReference type="RefSeq" id="WP_148380636.1">
    <property type="nucleotide sequence ID" value="NZ_VSKN01000005.1"/>
</dbReference>
<dbReference type="Gene3D" id="1.10.10.2910">
    <property type="match status" value="1"/>
</dbReference>
<dbReference type="EMBL" id="VSKN01000005">
    <property type="protein sequence ID" value="TYC14769.1"/>
    <property type="molecule type" value="Genomic_DNA"/>
</dbReference>
<evidence type="ECO:0000256" key="1">
    <source>
        <dbReference type="ARBA" id="ARBA00007227"/>
    </source>
</evidence>
<dbReference type="Proteomes" id="UP000323621">
    <property type="component" value="Unassembled WGS sequence"/>
</dbReference>
<feature type="domain" description="HTH cro/C1-type" evidence="3">
    <location>
        <begin position="27"/>
        <end position="72"/>
    </location>
</feature>
<evidence type="ECO:0000256" key="2">
    <source>
        <dbReference type="ARBA" id="ARBA00023125"/>
    </source>
</evidence>
<keyword evidence="2" id="KW-0238">DNA-binding</keyword>
<dbReference type="Pfam" id="PF06114">
    <property type="entry name" value="Peptidase_M78"/>
    <property type="match status" value="1"/>
</dbReference>
<evidence type="ECO:0000313" key="4">
    <source>
        <dbReference type="EMBL" id="TYC14769.1"/>
    </source>
</evidence>
<organism evidence="4 5">
    <name type="scientific">Bizionia gelidisalsuginis</name>
    <dbReference type="NCBI Taxonomy" id="291188"/>
    <lineage>
        <taxon>Bacteria</taxon>
        <taxon>Pseudomonadati</taxon>
        <taxon>Bacteroidota</taxon>
        <taxon>Flavobacteriia</taxon>
        <taxon>Flavobacteriales</taxon>
        <taxon>Flavobacteriaceae</taxon>
        <taxon>Bizionia</taxon>
    </lineage>
</organism>
<gene>
    <name evidence="4" type="ORF">ES677_05155</name>
</gene>
<evidence type="ECO:0000259" key="3">
    <source>
        <dbReference type="PROSITE" id="PS50943"/>
    </source>
</evidence>
<dbReference type="SMART" id="SM00530">
    <property type="entry name" value="HTH_XRE"/>
    <property type="match status" value="1"/>
</dbReference>
<sequence>MTDLQLKKSLLSCPGDTIQEHIDHIEMSQAELAERLGRSVPKLNELIKGKAPITKETATKLEYVLGVPASFWLNLERSYQDELLEIEQLEELEQCKEWVSSFPLPKMKSLGLLPNTQKKTELADALLKFFRVASPTQWSDIYNGCSLAFKIELKHTTEPQAISVWLRLGELQADKIEVSTFNKKSLRSCLEQIQDIAYKHTETWLEELQTLCASCGVALVYTPCIAKAPIYGATRWIKNNSIPLIQLTDRQKDYNAFWFTFFHELAHILYHGKKDIFIDGIESIKPDKEKEADADAFAARMLLSDKERNELSTYHKINKELIVELSKKFKKHPGIIVAQVQRQHNHLYKNIQLNSLKIKVKFSESQV</sequence>
<dbReference type="InterPro" id="IPR010982">
    <property type="entry name" value="Lambda_DNA-bd_dom_sf"/>
</dbReference>
<dbReference type="InterPro" id="IPR010359">
    <property type="entry name" value="IrrE_HExxH"/>
</dbReference>
<dbReference type="PANTHER" id="PTHR36924:SF1">
    <property type="entry name" value="ANTITOXIN HIGA-1"/>
    <property type="match status" value="1"/>
</dbReference>
<proteinExistence type="inferred from homology"/>
<reference evidence="4 5" key="1">
    <citation type="submission" date="2019-08" db="EMBL/GenBank/DDBJ databases">
        <title>Genomes of Antarctic Bizionia species.</title>
        <authorList>
            <person name="Bowman J.P."/>
        </authorList>
    </citation>
    <scope>NUCLEOTIDE SEQUENCE [LARGE SCALE GENOMIC DNA]</scope>
    <source>
        <strain evidence="4 5">IC164</strain>
    </source>
</reference>
<dbReference type="InterPro" id="IPR013430">
    <property type="entry name" value="Toxin_antidote_HigA"/>
</dbReference>
<dbReference type="CDD" id="cd00093">
    <property type="entry name" value="HTH_XRE"/>
    <property type="match status" value="1"/>
</dbReference>
<protein>
    <submittedName>
        <fullName evidence="4">HigA family addiction module antidote protein</fullName>
    </submittedName>
</protein>
<comment type="similarity">
    <text evidence="1">Belongs to the short-chain fatty acyl-CoA assimilation regulator (ScfR) family.</text>
</comment>
<dbReference type="NCBIfam" id="TIGR02607">
    <property type="entry name" value="antidote_HigA"/>
    <property type="match status" value="1"/>
</dbReference>